<comment type="caution">
    <text evidence="1">The sequence shown here is derived from an EMBL/GenBank/DDBJ whole genome shotgun (WGS) entry which is preliminary data.</text>
</comment>
<sequence>MTFARGNEARLLSRQQASFGTAEAAADGAFRLMPFYSYNVSPTGELANDEAAYGDSMPGEVVAGLENLTGSMAVPMGLNSIGWHLQQLFGDPVTTGTEDYSHVFSVPRQQLIRLMTHGISHNGIGQHFVQDSLAMTGLELSGQKNGQRQRVTFNLAGRQEVGVPATLDATPVQYAPDPVPVGFQAALLMDGAIAGAVTQAALTLNSGIEPDQEALNGLPTAAAMQSGFWELSGTLGARFQDRVIYDLANTGGSFSLGFKWEISATRSLEIVCPDVRLERTGVAVEGRGILSSSFNWRANRPADGAELMTVTLKNSTASYANPV</sequence>
<reference evidence="1 2" key="1">
    <citation type="journal article" date="2021" name="Int. J. Syst. Evol. Microbiol.">
        <title>Salipiger mangrovisoli sp. nov., isolated from mangrove soil and the proposal for the reclassification of Paraphaeobacter pallidus as Salipiger pallidus comb. nov.</title>
        <authorList>
            <person name="Du J."/>
            <person name="Liu Y."/>
            <person name="Pei T."/>
            <person name="Deng M.R."/>
            <person name="Zhu H."/>
        </authorList>
    </citation>
    <scope>NUCLEOTIDE SEQUENCE [LARGE SCALE GENOMIC DNA]</scope>
    <source>
        <strain evidence="1 2">6D45A</strain>
    </source>
</reference>
<protein>
    <submittedName>
        <fullName evidence="1">Uncharacterized protein</fullName>
    </submittedName>
</protein>
<dbReference type="InterPro" id="IPR044000">
    <property type="entry name" value="Phage_tube_2"/>
</dbReference>
<dbReference type="EMBL" id="JADFFK010000001">
    <property type="protein sequence ID" value="MBE9635779.1"/>
    <property type="molecule type" value="Genomic_DNA"/>
</dbReference>
<evidence type="ECO:0000313" key="2">
    <source>
        <dbReference type="Proteomes" id="UP000607796"/>
    </source>
</evidence>
<dbReference type="Proteomes" id="UP000607796">
    <property type="component" value="Unassembled WGS sequence"/>
</dbReference>
<evidence type="ECO:0000313" key="1">
    <source>
        <dbReference type="EMBL" id="MBE9635779.1"/>
    </source>
</evidence>
<proteinExistence type="predicted"/>
<accession>A0ABR9WWV2</accession>
<name>A0ABR9WWV2_9RHOB</name>
<dbReference type="RefSeq" id="WP_194133082.1">
    <property type="nucleotide sequence ID" value="NZ_JADFFK010000001.1"/>
</dbReference>
<gene>
    <name evidence="1" type="ORF">IQ782_02885</name>
</gene>
<organism evidence="1 2">
    <name type="scientific">Salipiger mangrovisoli</name>
    <dbReference type="NCBI Taxonomy" id="2865933"/>
    <lineage>
        <taxon>Bacteria</taxon>
        <taxon>Pseudomonadati</taxon>
        <taxon>Pseudomonadota</taxon>
        <taxon>Alphaproteobacteria</taxon>
        <taxon>Rhodobacterales</taxon>
        <taxon>Roseobacteraceae</taxon>
        <taxon>Salipiger</taxon>
    </lineage>
</organism>
<dbReference type="Pfam" id="PF18906">
    <property type="entry name" value="Phage_tube_2"/>
    <property type="match status" value="1"/>
</dbReference>
<keyword evidence="2" id="KW-1185">Reference proteome</keyword>